<dbReference type="InterPro" id="IPR052567">
    <property type="entry name" value="OP_Dioxygenase"/>
</dbReference>
<dbReference type="InterPro" id="IPR006674">
    <property type="entry name" value="HD_domain"/>
</dbReference>
<accession>A0A382R584</accession>
<evidence type="ECO:0000259" key="1">
    <source>
        <dbReference type="Pfam" id="PF01966"/>
    </source>
</evidence>
<reference evidence="2" key="1">
    <citation type="submission" date="2018-05" db="EMBL/GenBank/DDBJ databases">
        <authorList>
            <person name="Lanie J.A."/>
            <person name="Ng W.-L."/>
            <person name="Kazmierczak K.M."/>
            <person name="Andrzejewski T.M."/>
            <person name="Davidsen T.M."/>
            <person name="Wayne K.J."/>
            <person name="Tettelin H."/>
            <person name="Glass J.I."/>
            <person name="Rusch D."/>
            <person name="Podicherti R."/>
            <person name="Tsui H.-C.T."/>
            <person name="Winkler M.E."/>
        </authorList>
    </citation>
    <scope>NUCLEOTIDE SEQUENCE</scope>
</reference>
<organism evidence="2">
    <name type="scientific">marine metagenome</name>
    <dbReference type="NCBI Taxonomy" id="408172"/>
    <lineage>
        <taxon>unclassified sequences</taxon>
        <taxon>metagenomes</taxon>
        <taxon>ecological metagenomes</taxon>
    </lineage>
</organism>
<dbReference type="PANTHER" id="PTHR40202:SF1">
    <property type="entry name" value="HD DOMAIN-CONTAINING PROTEIN"/>
    <property type="match status" value="1"/>
</dbReference>
<feature type="domain" description="HD" evidence="1">
    <location>
        <begin position="53"/>
        <end position="119"/>
    </location>
</feature>
<proteinExistence type="predicted"/>
<dbReference type="Gene3D" id="1.10.3210.10">
    <property type="entry name" value="Hypothetical protein af1432"/>
    <property type="match status" value="1"/>
</dbReference>
<dbReference type="EMBL" id="UINC01118879">
    <property type="protein sequence ID" value="SVC92305.1"/>
    <property type="molecule type" value="Genomic_DNA"/>
</dbReference>
<protein>
    <recommendedName>
        <fullName evidence="1">HD domain-containing protein</fullName>
    </recommendedName>
</protein>
<dbReference type="PANTHER" id="PTHR40202">
    <property type="match status" value="1"/>
</dbReference>
<dbReference type="AlphaFoldDB" id="A0A382R584"/>
<dbReference type="Pfam" id="PF01966">
    <property type="entry name" value="HD"/>
    <property type="match status" value="1"/>
</dbReference>
<dbReference type="SUPFAM" id="SSF109604">
    <property type="entry name" value="HD-domain/PDEase-like"/>
    <property type="match status" value="1"/>
</dbReference>
<dbReference type="InterPro" id="IPR003607">
    <property type="entry name" value="HD/PDEase_dom"/>
</dbReference>
<evidence type="ECO:0000313" key="2">
    <source>
        <dbReference type="EMBL" id="SVC92305.1"/>
    </source>
</evidence>
<name>A0A382R584_9ZZZZ</name>
<dbReference type="CDD" id="cd00077">
    <property type="entry name" value="HDc"/>
    <property type="match status" value="1"/>
</dbReference>
<gene>
    <name evidence="2" type="ORF">METZ01_LOCUS345159</name>
</gene>
<sequence>MDKVNFTRMENGTAEEYAFLDQLEEQFKADLPMRLIEGLKSLNSSLSGYQISRLEHSLQGATRAYRAGEDLEMVMAVLFHDIGDELAPYSHSEMAAALLRPFVSEKVYWIVKHHGVFQMYYYAHHSGGDRNVRELFSDSPWYQDAINFCHEYDQNCFDPDYNSESLDFFIPMINNFFAKPKADDPEEVARYGKKT</sequence>